<keyword evidence="2" id="KW-0863">Zinc-finger</keyword>
<keyword evidence="1" id="KW-0479">Metal-binding</keyword>
<evidence type="ECO:0000259" key="5">
    <source>
        <dbReference type="Pfam" id="PF04500"/>
    </source>
</evidence>
<dbReference type="Pfam" id="PF04500">
    <property type="entry name" value="FLYWCH"/>
    <property type="match status" value="1"/>
</dbReference>
<evidence type="ECO:0000313" key="7">
    <source>
        <dbReference type="Proteomes" id="UP001500889"/>
    </source>
</evidence>
<accession>A0AAU9F4Y3</accession>
<evidence type="ECO:0000256" key="1">
    <source>
        <dbReference type="ARBA" id="ARBA00022723"/>
    </source>
</evidence>
<evidence type="ECO:0000256" key="4">
    <source>
        <dbReference type="SAM" id="MobiDB-lite"/>
    </source>
</evidence>
<protein>
    <recommendedName>
        <fullName evidence="5">FLYWCH-type domain-containing protein</fullName>
    </recommendedName>
</protein>
<organism evidence="6 7">
    <name type="scientific">Drosophila madeirensis</name>
    <name type="common">Fruit fly</name>
    <dbReference type="NCBI Taxonomy" id="30013"/>
    <lineage>
        <taxon>Eukaryota</taxon>
        <taxon>Metazoa</taxon>
        <taxon>Ecdysozoa</taxon>
        <taxon>Arthropoda</taxon>
        <taxon>Hexapoda</taxon>
        <taxon>Insecta</taxon>
        <taxon>Pterygota</taxon>
        <taxon>Neoptera</taxon>
        <taxon>Endopterygota</taxon>
        <taxon>Diptera</taxon>
        <taxon>Brachycera</taxon>
        <taxon>Muscomorpha</taxon>
        <taxon>Ephydroidea</taxon>
        <taxon>Drosophilidae</taxon>
        <taxon>Drosophila</taxon>
        <taxon>Sophophora</taxon>
    </lineage>
</organism>
<reference evidence="6 7" key="1">
    <citation type="submission" date="2024-02" db="EMBL/GenBank/DDBJ databases">
        <title>A chromosome-level genome assembly of Drosophila madeirensis, a fruit fly species endemic to Madeira island.</title>
        <authorList>
            <person name="Tomihara K."/>
            <person name="Llopart A."/>
            <person name="Yamamoto D."/>
        </authorList>
    </citation>
    <scope>NUCLEOTIDE SEQUENCE [LARGE SCALE GENOMIC DNA]</scope>
    <source>
        <strain evidence="6 7">RF1</strain>
    </source>
</reference>
<evidence type="ECO:0000256" key="3">
    <source>
        <dbReference type="ARBA" id="ARBA00022833"/>
    </source>
</evidence>
<keyword evidence="7" id="KW-1185">Reference proteome</keyword>
<evidence type="ECO:0000313" key="6">
    <source>
        <dbReference type="EMBL" id="BFF90425.1"/>
    </source>
</evidence>
<proteinExistence type="predicted"/>
<feature type="compositionally biased region" description="Basic and acidic residues" evidence="4">
    <location>
        <begin position="125"/>
        <end position="139"/>
    </location>
</feature>
<dbReference type="EMBL" id="AP029263">
    <property type="protein sequence ID" value="BFF90425.1"/>
    <property type="molecule type" value="Genomic_DNA"/>
</dbReference>
<dbReference type="GO" id="GO:0008270">
    <property type="term" value="F:zinc ion binding"/>
    <property type="evidence" value="ECO:0007669"/>
    <property type="project" value="UniProtKB-KW"/>
</dbReference>
<gene>
    <name evidence="6" type="ORF">DMAD_08952</name>
</gene>
<dbReference type="Proteomes" id="UP001500889">
    <property type="component" value="Chromosome O"/>
</dbReference>
<feature type="domain" description="FLYWCH-type" evidence="5">
    <location>
        <begin position="51"/>
        <end position="117"/>
    </location>
</feature>
<name>A0AAU9F4Y3_DROMD</name>
<sequence length="139" mass="16101">MPQTPCRWRLPAGGQSARWPESDLQGSHVLGGAQVPCQHQLAEQAQEFVEYVRSKRGTGLVYYEGNTYTPNEKLREGQLSRDWKCSMYHKAKCRARLVTRNTRSGEVIHVTSRFHTHPSMYDQQQKSEARDREARKLKK</sequence>
<dbReference type="AlphaFoldDB" id="A0AAU9F4Y3"/>
<dbReference type="Gene3D" id="2.20.25.240">
    <property type="match status" value="1"/>
</dbReference>
<dbReference type="InterPro" id="IPR007588">
    <property type="entry name" value="Znf_FLYWCH"/>
</dbReference>
<keyword evidence="3" id="KW-0862">Zinc</keyword>
<feature type="region of interest" description="Disordered" evidence="4">
    <location>
        <begin position="117"/>
        <end position="139"/>
    </location>
</feature>
<evidence type="ECO:0000256" key="2">
    <source>
        <dbReference type="ARBA" id="ARBA00022771"/>
    </source>
</evidence>